<evidence type="ECO:0000313" key="2">
    <source>
        <dbReference type="EMBL" id="EMP9433431.1"/>
    </source>
</evidence>
<dbReference type="RefSeq" id="WP_272690364.1">
    <property type="nucleotide sequence ID" value="NZ_JAWIYV010000041.1"/>
</dbReference>
<name>A0AAI9I0C9_PROST</name>
<protein>
    <recommendedName>
        <fullName evidence="3">Type III secretion system needle complex protein PrgH</fullName>
    </recommendedName>
</protein>
<evidence type="ECO:0008006" key="3">
    <source>
        <dbReference type="Google" id="ProtNLM"/>
    </source>
</evidence>
<dbReference type="Gene3D" id="3.30.70.1770">
    <property type="match status" value="1"/>
</dbReference>
<dbReference type="Gene3D" id="2.60.200.20">
    <property type="match status" value="1"/>
</dbReference>
<dbReference type="EMBL" id="AAZDVE040000018">
    <property type="protein sequence ID" value="EMP9433431.1"/>
    <property type="molecule type" value="Genomic_DNA"/>
</dbReference>
<reference evidence="2" key="1">
    <citation type="submission" date="2024-02" db="EMBL/GenBank/DDBJ databases">
        <authorList>
            <consortium name="Clinical and Environmental Microbiology Branch: Whole genome sequencing antimicrobial resistance pathogens in the healthcare setting"/>
        </authorList>
    </citation>
    <scope>NUCLEOTIDE SEQUENCE</scope>
    <source>
        <strain evidence="2">2020GO-00142</strain>
    </source>
</reference>
<dbReference type="GO" id="GO:0016020">
    <property type="term" value="C:membrane"/>
    <property type="evidence" value="ECO:0007669"/>
    <property type="project" value="InterPro"/>
</dbReference>
<evidence type="ECO:0000256" key="1">
    <source>
        <dbReference type="SAM" id="Phobius"/>
    </source>
</evidence>
<dbReference type="InterPro" id="IPR019029">
    <property type="entry name" value="T3SS_PrgH/EprH-like"/>
</dbReference>
<sequence length="398" mass="45168">MTDTNSRACIMKIASGPMNGHELVLTANTHLIVIAPNIQYKAEVDDSGFTTYYIPSTTEQCELAVVTEQEPTNSSDNIQGKIFSLNINDGVKPFTIPIVYQELMLADIFPIAFKALDMPWELTDIETNISHSAFCDEKKNNLTSLTEKRKTIFICTFLLFISFVGIYLYPTNNPEKKINMLESILQDSHYPIIATRDGQGDALILVQTQRDADWSVQRLNKENYTDKYHIKKINDLESEIENHIYDYIPNLLKVDLSNPCQPVIRIIKGQTLSKDRKIIDNIIKGHLVCYTDSKVIEVESKALIQIAELGLTESDVPWKKINKDNNVIFIIQGSLNDKQTSSIVQLAEQFSHKWGNKYIQFSVSLATNQLAGKSFIRNDQGFIILGHNHWSFNSNTLN</sequence>
<accession>A0AAI9I0C9</accession>
<organism evidence="2">
    <name type="scientific">Providencia stuartii</name>
    <dbReference type="NCBI Taxonomy" id="588"/>
    <lineage>
        <taxon>Bacteria</taxon>
        <taxon>Pseudomonadati</taxon>
        <taxon>Pseudomonadota</taxon>
        <taxon>Gammaproteobacteria</taxon>
        <taxon>Enterobacterales</taxon>
        <taxon>Morganellaceae</taxon>
        <taxon>Providencia</taxon>
    </lineage>
</organism>
<gene>
    <name evidence="2" type="ORF">JRA39_002500</name>
</gene>
<keyword evidence="1" id="KW-0472">Membrane</keyword>
<proteinExistence type="predicted"/>
<keyword evidence="1" id="KW-0812">Transmembrane</keyword>
<keyword evidence="1" id="KW-1133">Transmembrane helix</keyword>
<feature type="transmembrane region" description="Helical" evidence="1">
    <location>
        <begin position="151"/>
        <end position="169"/>
    </location>
</feature>
<comment type="caution">
    <text evidence="2">The sequence shown here is derived from an EMBL/GenBank/DDBJ whole genome shotgun (WGS) entry which is preliminary data.</text>
</comment>
<dbReference type="Pfam" id="PF09480">
    <property type="entry name" value="PrgH"/>
    <property type="match status" value="1"/>
</dbReference>
<dbReference type="AlphaFoldDB" id="A0AAI9I0C9"/>